<keyword evidence="5" id="KW-1185">Reference proteome</keyword>
<dbReference type="AlphaFoldDB" id="A0A9X9WL81"/>
<evidence type="ECO:0000259" key="2">
    <source>
        <dbReference type="Pfam" id="PF01557"/>
    </source>
</evidence>
<sequence>MTPEARRDLAGLLATARREGRQIPPPHDLPEDAEEGYAVAEEVAALLGWERRGWKVAATTPEMQRRLRATEPTRGPIYARFVTDSPAVVPHAPLLDPIVECEVLLRLDRPLPPREAPWTAQEVEAAIGAALGGIEVAECRFPMDALPAMSAILADGAGNGHYVVGPEIPGWREADLAAMPVALEVDGVRRRIGCGADAMGHPFRVLLWLAEALRRRGEGLAAGDLVSTGTCTGMLRPARGQRMRARFGDDCKVDLAFA</sequence>
<dbReference type="InterPro" id="IPR011234">
    <property type="entry name" value="Fumarylacetoacetase-like_C"/>
</dbReference>
<protein>
    <submittedName>
        <fullName evidence="3">Hydratase</fullName>
    </submittedName>
</protein>
<dbReference type="Proteomes" id="UP000746741">
    <property type="component" value="Unassembled WGS sequence"/>
</dbReference>
<comment type="caution">
    <text evidence="3">The sequence shown here is derived from an EMBL/GenBank/DDBJ whole genome shotgun (WGS) entry which is preliminary data.</text>
</comment>
<dbReference type="Gene3D" id="3.90.850.10">
    <property type="entry name" value="Fumarylacetoacetase-like, C-terminal domain"/>
    <property type="match status" value="1"/>
</dbReference>
<dbReference type="InterPro" id="IPR036663">
    <property type="entry name" value="Fumarylacetoacetase_C_sf"/>
</dbReference>
<dbReference type="SUPFAM" id="SSF56529">
    <property type="entry name" value="FAH"/>
    <property type="match status" value="1"/>
</dbReference>
<keyword evidence="1" id="KW-0456">Lyase</keyword>
<proteinExistence type="predicted"/>
<accession>A0A9X9WL81</accession>
<dbReference type="PANTHER" id="PTHR30143:SF0">
    <property type="entry name" value="2-KETO-4-PENTENOATE HYDRATASE"/>
    <property type="match status" value="1"/>
</dbReference>
<reference evidence="4 5" key="2">
    <citation type="submission" date="2020-02" db="EMBL/GenBank/DDBJ databases">
        <authorList>
            <person name="Sun Q."/>
            <person name="Inoue M."/>
        </authorList>
    </citation>
    <scope>NUCLEOTIDE SEQUENCE [LARGE SCALE GENOMIC DNA]</scope>
    <source>
        <strain evidence="4 5">KCTC 22478</strain>
    </source>
</reference>
<dbReference type="PANTHER" id="PTHR30143">
    <property type="entry name" value="ACID HYDRATASE"/>
    <property type="match status" value="1"/>
</dbReference>
<evidence type="ECO:0000313" key="3">
    <source>
        <dbReference type="EMBL" id="MBR0661091.1"/>
    </source>
</evidence>
<evidence type="ECO:0000313" key="6">
    <source>
        <dbReference type="Proteomes" id="UP001138708"/>
    </source>
</evidence>
<dbReference type="GO" id="GO:0008684">
    <property type="term" value="F:2-oxopent-4-enoate hydratase activity"/>
    <property type="evidence" value="ECO:0007669"/>
    <property type="project" value="TreeGrafter"/>
</dbReference>
<dbReference type="InterPro" id="IPR050772">
    <property type="entry name" value="Hydratase-Decarb/MhpD_sf"/>
</dbReference>
<feature type="domain" description="Fumarylacetoacetase-like C-terminal" evidence="2">
    <location>
        <begin position="99"/>
        <end position="255"/>
    </location>
</feature>
<reference evidence="3" key="1">
    <citation type="submission" date="2020-01" db="EMBL/GenBank/DDBJ databases">
        <authorList>
            <person name="Rat A."/>
        </authorList>
    </citation>
    <scope>NUCLEOTIDE SEQUENCE</scope>
    <source>
        <strain evidence="3">LMG 31161</strain>
    </source>
</reference>
<evidence type="ECO:0000256" key="1">
    <source>
        <dbReference type="ARBA" id="ARBA00023239"/>
    </source>
</evidence>
<dbReference type="RefSeq" id="WP_168041271.1">
    <property type="nucleotide sequence ID" value="NZ_JAAEDK010000044.1"/>
</dbReference>
<name>A0A9X9WL81_9PROT</name>
<organism evidence="3 6">
    <name type="scientific">Neoroseomonas oryzicola</name>
    <dbReference type="NCBI Taxonomy" id="535904"/>
    <lineage>
        <taxon>Bacteria</taxon>
        <taxon>Pseudomonadati</taxon>
        <taxon>Pseudomonadota</taxon>
        <taxon>Alphaproteobacteria</taxon>
        <taxon>Acetobacterales</taxon>
        <taxon>Acetobacteraceae</taxon>
        <taxon>Neoroseomonas</taxon>
    </lineage>
</organism>
<evidence type="ECO:0000313" key="5">
    <source>
        <dbReference type="Proteomes" id="UP000746741"/>
    </source>
</evidence>
<reference evidence="3" key="3">
    <citation type="journal article" date="2021" name="Syst. Appl. Microbiol.">
        <title>Roseomonas hellenica sp. nov., isolated from roots of wild-growing Alkanna tinctoria.</title>
        <authorList>
            <person name="Rat A."/>
            <person name="Naranjo H.D."/>
            <person name="Lebbe L."/>
            <person name="Cnockaert M."/>
            <person name="Krigas N."/>
            <person name="Grigoriadou K."/>
            <person name="Maloupa E."/>
            <person name="Willems A."/>
        </authorList>
    </citation>
    <scope>NUCLEOTIDE SEQUENCE</scope>
    <source>
        <strain evidence="3">LMG 31161</strain>
    </source>
</reference>
<evidence type="ECO:0000313" key="4">
    <source>
        <dbReference type="EMBL" id="NKE17419.1"/>
    </source>
</evidence>
<dbReference type="EMBL" id="JAAVUP010000002">
    <property type="protein sequence ID" value="NKE17419.1"/>
    <property type="molecule type" value="Genomic_DNA"/>
</dbReference>
<dbReference type="GO" id="GO:0005737">
    <property type="term" value="C:cytoplasm"/>
    <property type="evidence" value="ECO:0007669"/>
    <property type="project" value="TreeGrafter"/>
</dbReference>
<dbReference type="Proteomes" id="UP001138708">
    <property type="component" value="Unassembled WGS sequence"/>
</dbReference>
<dbReference type="EMBL" id="JAAEDK010000044">
    <property type="protein sequence ID" value="MBR0661091.1"/>
    <property type="molecule type" value="Genomic_DNA"/>
</dbReference>
<gene>
    <name evidence="4" type="ORF">GWK15_10735</name>
    <name evidence="3" type="ORF">GXW75_17680</name>
</gene>
<dbReference type="Pfam" id="PF01557">
    <property type="entry name" value="FAA_hydrolase"/>
    <property type="match status" value="1"/>
</dbReference>